<accession>A0A212L8N2</accession>
<name>A0A212L8N2_9BACT</name>
<dbReference type="EMBL" id="FMJC01000002">
    <property type="protein sequence ID" value="SCM73921.1"/>
    <property type="molecule type" value="Genomic_DNA"/>
</dbReference>
<organism evidence="1">
    <name type="scientific">uncultured Desulfovibrio sp</name>
    <dbReference type="NCBI Taxonomy" id="167968"/>
    <lineage>
        <taxon>Bacteria</taxon>
        <taxon>Pseudomonadati</taxon>
        <taxon>Thermodesulfobacteriota</taxon>
        <taxon>Desulfovibrionia</taxon>
        <taxon>Desulfovibrionales</taxon>
        <taxon>Desulfovibrionaceae</taxon>
        <taxon>Desulfovibrio</taxon>
        <taxon>environmental samples</taxon>
    </lineage>
</organism>
<reference evidence="1" key="1">
    <citation type="submission" date="2016-08" db="EMBL/GenBank/DDBJ databases">
        <authorList>
            <person name="Seilhamer J.J."/>
        </authorList>
    </citation>
    <scope>NUCLEOTIDE SEQUENCE</scope>
    <source>
        <strain evidence="1">86-1</strain>
    </source>
</reference>
<proteinExistence type="predicted"/>
<sequence length="24" mass="2832">MRKNVYCFSQAGIDLRYHGLILAY</sequence>
<evidence type="ECO:0000313" key="1">
    <source>
        <dbReference type="EMBL" id="SCM73921.1"/>
    </source>
</evidence>
<protein>
    <submittedName>
        <fullName evidence="1">Uncharacterized protein</fullName>
    </submittedName>
</protein>
<dbReference type="AlphaFoldDB" id="A0A212L8N2"/>
<gene>
    <name evidence="1" type="ORF">KL86DES1_21622</name>
</gene>